<accession>A0A1S0TS08</accession>
<protein>
    <recommendedName>
        <fullName evidence="2">FAR1 domain-containing protein</fullName>
    </recommendedName>
</protein>
<evidence type="ECO:0000313" key="1">
    <source>
        <dbReference type="EMBL" id="EFO18512.1"/>
    </source>
</evidence>
<proteinExistence type="predicted"/>
<dbReference type="AlphaFoldDB" id="A0A1S0TS08"/>
<organism evidence="1">
    <name type="scientific">Loa loa</name>
    <name type="common">Eye worm</name>
    <name type="synonym">Filaria loa</name>
    <dbReference type="NCBI Taxonomy" id="7209"/>
    <lineage>
        <taxon>Eukaryota</taxon>
        <taxon>Metazoa</taxon>
        <taxon>Ecdysozoa</taxon>
        <taxon>Nematoda</taxon>
        <taxon>Chromadorea</taxon>
        <taxon>Rhabditida</taxon>
        <taxon>Spirurina</taxon>
        <taxon>Spiruromorpha</taxon>
        <taxon>Filarioidea</taxon>
        <taxon>Onchocercidae</taxon>
        <taxon>Loa</taxon>
    </lineage>
</organism>
<dbReference type="CTD" id="9947424"/>
<name>A0A1S0TS08_LOALO</name>
<dbReference type="RefSeq" id="XP_003145554.1">
    <property type="nucleotide sequence ID" value="XM_003145506.1"/>
</dbReference>
<dbReference type="EMBL" id="JH712306">
    <property type="protein sequence ID" value="EFO18512.1"/>
    <property type="molecule type" value="Genomic_DNA"/>
</dbReference>
<gene>
    <name evidence="1" type="ORF">LOAG_09979</name>
</gene>
<sequence>MTSTKIIEKIDQKNLLLLLISLVKELMPSRHSICYRTVSGSQRPNQSYLPLDCKARLRLNADTTNGCFLISSFHEEHNHENAEEDYVLTKGDEMRNNIGIQYIGETASDVNEHANALEVAESYISLSLPIIIC</sequence>
<dbReference type="GeneID" id="9947424"/>
<dbReference type="KEGG" id="loa:LOAG_09979"/>
<reference evidence="1" key="1">
    <citation type="submission" date="2012-04" db="EMBL/GenBank/DDBJ databases">
        <title>The Genome Sequence of Loa loa.</title>
        <authorList>
            <consortium name="The Broad Institute Genome Sequencing Platform"/>
            <consortium name="Broad Institute Genome Sequencing Center for Infectious Disease"/>
            <person name="Nutman T.B."/>
            <person name="Fink D.L."/>
            <person name="Russ C."/>
            <person name="Young S."/>
            <person name="Zeng Q."/>
            <person name="Gargeya S."/>
            <person name="Alvarado L."/>
            <person name="Berlin A."/>
            <person name="Chapman S.B."/>
            <person name="Chen Z."/>
            <person name="Freedman E."/>
            <person name="Gellesch M."/>
            <person name="Goldberg J."/>
            <person name="Griggs A."/>
            <person name="Gujja S."/>
            <person name="Heilman E.R."/>
            <person name="Heiman D."/>
            <person name="Howarth C."/>
            <person name="Mehta T."/>
            <person name="Neiman D."/>
            <person name="Pearson M."/>
            <person name="Roberts A."/>
            <person name="Saif S."/>
            <person name="Shea T."/>
            <person name="Shenoy N."/>
            <person name="Sisk P."/>
            <person name="Stolte C."/>
            <person name="Sykes S."/>
            <person name="White J."/>
            <person name="Yandava C."/>
            <person name="Haas B."/>
            <person name="Henn M.R."/>
            <person name="Nusbaum C."/>
            <person name="Birren B."/>
        </authorList>
    </citation>
    <scope>NUCLEOTIDE SEQUENCE [LARGE SCALE GENOMIC DNA]</scope>
</reference>
<evidence type="ECO:0008006" key="2">
    <source>
        <dbReference type="Google" id="ProtNLM"/>
    </source>
</evidence>
<dbReference type="InParanoid" id="A0A1S0TS08"/>